<reference evidence="1 2" key="1">
    <citation type="submission" date="2020-08" db="EMBL/GenBank/DDBJ databases">
        <title>Plant Genome Project.</title>
        <authorList>
            <person name="Zhang R.-G."/>
        </authorList>
    </citation>
    <scope>NUCLEOTIDE SEQUENCE [LARGE SCALE GENOMIC DNA]</scope>
    <source>
        <tissue evidence="1">Rhizome</tissue>
    </source>
</reference>
<accession>A0A8J5EWT7</accession>
<dbReference type="AlphaFoldDB" id="A0A8J5EWT7"/>
<keyword evidence="2" id="KW-1185">Reference proteome</keyword>
<sequence length="522" mass="58278">MMVECTNQHKENNLGDETVRAPNVQYHSQWIKRWTREATKSVPRNHQCFAVSSSSKAEVHEKVKRLQVDTLESGKFKTLKSVMNQGSVSEYKKLYRFGFSKVALPVEVQQSAESSYRTSQISHVVQFASEEHQFEPQTNMKCLNQDMQPHIAVKGSLSCVDDIEGSTAQWQIGQCEKQRSSTRPFFSTVNLEGGRCPSSSRLEGSEVNRVNFSSSSLLLTWKDSVNLKRFDDLGHNSSCDLQMLKIHSSSSTMKNTREGQPRLSDAAKAFLMAKNTSVGLSPGKQINMDSSNSTKGQRIAVYEMLTVPKRPDGCSSEGLQKDLQVFELTKDQSRLTSPKEPSTSIYMETDTKLPHPVYKEIHAESCDPGVLLDSEACSRWLKRLQSKPVASPAIGSNKFKTGDGPPSGQTCYEIPISPKEKEAVNLKKRMTNSRFSSGISMENFCTWMQRWCCKNTLRNEAVVDGTPASCEAANSHLTKSHEAMKQFPSLAAMALVGGVIKQFHTCVFRRVGSSVVWNIEPF</sequence>
<comment type="caution">
    <text evidence="1">The sequence shown here is derived from an EMBL/GenBank/DDBJ whole genome shotgun (WGS) entry which is preliminary data.</text>
</comment>
<dbReference type="OrthoDB" id="649277at2759"/>
<dbReference type="PANTHER" id="PTHR36062:SF1">
    <property type="entry name" value="OS01G0687300 PROTEIN"/>
    <property type="match status" value="1"/>
</dbReference>
<dbReference type="InterPro" id="IPR037476">
    <property type="entry name" value="PCH1"/>
</dbReference>
<gene>
    <name evidence="1" type="ORF">ZIOFF_065162</name>
</gene>
<evidence type="ECO:0000313" key="1">
    <source>
        <dbReference type="EMBL" id="KAG6475931.1"/>
    </source>
</evidence>
<dbReference type="GO" id="GO:0010099">
    <property type="term" value="P:regulation of photomorphogenesis"/>
    <property type="evidence" value="ECO:0007669"/>
    <property type="project" value="InterPro"/>
</dbReference>
<name>A0A8J5EWT7_ZINOF</name>
<evidence type="ECO:0008006" key="3">
    <source>
        <dbReference type="Google" id="ProtNLM"/>
    </source>
</evidence>
<proteinExistence type="predicted"/>
<protein>
    <recommendedName>
        <fullName evidence="3">F-box protein</fullName>
    </recommendedName>
</protein>
<evidence type="ECO:0000313" key="2">
    <source>
        <dbReference type="Proteomes" id="UP000734854"/>
    </source>
</evidence>
<dbReference type="EMBL" id="JACMSC010000018">
    <property type="protein sequence ID" value="KAG6475931.1"/>
    <property type="molecule type" value="Genomic_DNA"/>
</dbReference>
<dbReference type="PANTHER" id="PTHR36062">
    <property type="entry name" value="OS01G0687300 PROTEIN"/>
    <property type="match status" value="1"/>
</dbReference>
<organism evidence="1 2">
    <name type="scientific">Zingiber officinale</name>
    <name type="common">Ginger</name>
    <name type="synonym">Amomum zingiber</name>
    <dbReference type="NCBI Taxonomy" id="94328"/>
    <lineage>
        <taxon>Eukaryota</taxon>
        <taxon>Viridiplantae</taxon>
        <taxon>Streptophyta</taxon>
        <taxon>Embryophyta</taxon>
        <taxon>Tracheophyta</taxon>
        <taxon>Spermatophyta</taxon>
        <taxon>Magnoliopsida</taxon>
        <taxon>Liliopsida</taxon>
        <taxon>Zingiberales</taxon>
        <taxon>Zingiberaceae</taxon>
        <taxon>Zingiber</taxon>
    </lineage>
</organism>
<dbReference type="Proteomes" id="UP000734854">
    <property type="component" value="Unassembled WGS sequence"/>
</dbReference>